<name>A0ABW5CSL0_9BACT</name>
<evidence type="ECO:0000313" key="1">
    <source>
        <dbReference type="EMBL" id="MFD2245327.1"/>
    </source>
</evidence>
<dbReference type="RefSeq" id="WP_250429217.1">
    <property type="nucleotide sequence ID" value="NZ_JALPRR010000002.1"/>
</dbReference>
<gene>
    <name evidence="1" type="ORF">ACFSKP_03620</name>
</gene>
<sequence length="143" mass="16462">MNNVTEILYEDELIKLEFTTQQDILLVAPQNQSKFGVSEIRKAFMSTVACTREHDIKRLLLDFSRNIIEMNEAEYKNVIAQLTVGLMPTHIKKVARIATSDTLRELKVEATYDAIRKAVELPLEFRNFPSTAEAMEWLLMPSE</sequence>
<dbReference type="EMBL" id="JBHUIM010000001">
    <property type="protein sequence ID" value="MFD2245327.1"/>
    <property type="molecule type" value="Genomic_DNA"/>
</dbReference>
<accession>A0ABW5CSL0</accession>
<comment type="caution">
    <text evidence="1">The sequence shown here is derived from an EMBL/GenBank/DDBJ whole genome shotgun (WGS) entry which is preliminary data.</text>
</comment>
<protein>
    <recommendedName>
        <fullName evidence="3">STAS/SEC14 domain-containing protein</fullName>
    </recommendedName>
</protein>
<organism evidence="1 2">
    <name type="scientific">Pontibacter ruber</name>
    <dbReference type="NCBI Taxonomy" id="1343895"/>
    <lineage>
        <taxon>Bacteria</taxon>
        <taxon>Pseudomonadati</taxon>
        <taxon>Bacteroidota</taxon>
        <taxon>Cytophagia</taxon>
        <taxon>Cytophagales</taxon>
        <taxon>Hymenobacteraceae</taxon>
        <taxon>Pontibacter</taxon>
    </lineage>
</organism>
<reference evidence="2" key="1">
    <citation type="journal article" date="2019" name="Int. J. Syst. Evol. Microbiol.">
        <title>The Global Catalogue of Microorganisms (GCM) 10K type strain sequencing project: providing services to taxonomists for standard genome sequencing and annotation.</title>
        <authorList>
            <consortium name="The Broad Institute Genomics Platform"/>
            <consortium name="The Broad Institute Genome Sequencing Center for Infectious Disease"/>
            <person name="Wu L."/>
            <person name="Ma J."/>
        </authorList>
    </citation>
    <scope>NUCLEOTIDE SEQUENCE [LARGE SCALE GENOMIC DNA]</scope>
    <source>
        <strain evidence="2">CGMCC 4.1782</strain>
    </source>
</reference>
<dbReference type="Proteomes" id="UP001597374">
    <property type="component" value="Unassembled WGS sequence"/>
</dbReference>
<proteinExistence type="predicted"/>
<evidence type="ECO:0008006" key="3">
    <source>
        <dbReference type="Google" id="ProtNLM"/>
    </source>
</evidence>
<keyword evidence="2" id="KW-1185">Reference proteome</keyword>
<evidence type="ECO:0000313" key="2">
    <source>
        <dbReference type="Proteomes" id="UP001597374"/>
    </source>
</evidence>